<feature type="compositionally biased region" description="Basic and acidic residues" evidence="5">
    <location>
        <begin position="468"/>
        <end position="477"/>
    </location>
</feature>
<dbReference type="Proteomes" id="UP000237144">
    <property type="component" value="Unassembled WGS sequence"/>
</dbReference>
<evidence type="ECO:0000256" key="2">
    <source>
        <dbReference type="ARBA" id="ARBA00022478"/>
    </source>
</evidence>
<dbReference type="GO" id="GO:0005666">
    <property type="term" value="C:RNA polymerase III complex"/>
    <property type="evidence" value="ECO:0007669"/>
    <property type="project" value="InterPro"/>
</dbReference>
<dbReference type="PANTHER" id="PTHR13408">
    <property type="entry name" value="DNA-DIRECTED RNA POLYMERASE III"/>
    <property type="match status" value="1"/>
</dbReference>
<feature type="region of interest" description="Disordered" evidence="5">
    <location>
        <begin position="441"/>
        <end position="477"/>
    </location>
</feature>
<name>A0A2S5B622_9BASI</name>
<dbReference type="OrthoDB" id="5836119at2759"/>
<feature type="compositionally biased region" description="Acidic residues" evidence="5">
    <location>
        <begin position="249"/>
        <end position="262"/>
    </location>
</feature>
<feature type="compositionally biased region" description="Basic and acidic residues" evidence="5">
    <location>
        <begin position="572"/>
        <end position="595"/>
    </location>
</feature>
<organism evidence="6 7">
    <name type="scientific">Rhodotorula taiwanensis</name>
    <dbReference type="NCBI Taxonomy" id="741276"/>
    <lineage>
        <taxon>Eukaryota</taxon>
        <taxon>Fungi</taxon>
        <taxon>Dikarya</taxon>
        <taxon>Basidiomycota</taxon>
        <taxon>Pucciniomycotina</taxon>
        <taxon>Microbotryomycetes</taxon>
        <taxon>Sporidiobolales</taxon>
        <taxon>Sporidiobolaceae</taxon>
        <taxon>Rhodotorula</taxon>
    </lineage>
</organism>
<evidence type="ECO:0000256" key="5">
    <source>
        <dbReference type="SAM" id="MobiDB-lite"/>
    </source>
</evidence>
<feature type="region of interest" description="Disordered" evidence="5">
    <location>
        <begin position="521"/>
        <end position="609"/>
    </location>
</feature>
<feature type="region of interest" description="Disordered" evidence="5">
    <location>
        <begin position="310"/>
        <end position="364"/>
    </location>
</feature>
<comment type="subcellular location">
    <subcellularLocation>
        <location evidence="1">Nucleus</location>
    </subcellularLocation>
</comment>
<evidence type="ECO:0000256" key="1">
    <source>
        <dbReference type="ARBA" id="ARBA00004123"/>
    </source>
</evidence>
<keyword evidence="4" id="KW-0539">Nucleus</keyword>
<evidence type="ECO:0000313" key="6">
    <source>
        <dbReference type="EMBL" id="POY72185.1"/>
    </source>
</evidence>
<evidence type="ECO:0000313" key="7">
    <source>
        <dbReference type="Proteomes" id="UP000237144"/>
    </source>
</evidence>
<reference evidence="6 7" key="1">
    <citation type="journal article" date="2018" name="Front. Microbiol.">
        <title>Prospects for Fungal Bioremediation of Acidic Radioactive Waste Sites: Characterization and Genome Sequence of Rhodotorula taiwanensis MD1149.</title>
        <authorList>
            <person name="Tkavc R."/>
            <person name="Matrosova V.Y."/>
            <person name="Grichenko O.E."/>
            <person name="Gostincar C."/>
            <person name="Volpe R.P."/>
            <person name="Klimenkova P."/>
            <person name="Gaidamakova E.K."/>
            <person name="Zhou C.E."/>
            <person name="Stewart B.J."/>
            <person name="Lyman M.G."/>
            <person name="Malfatti S.A."/>
            <person name="Rubinfeld B."/>
            <person name="Courtot M."/>
            <person name="Singh J."/>
            <person name="Dalgard C.L."/>
            <person name="Hamilton T."/>
            <person name="Frey K.G."/>
            <person name="Gunde-Cimerman N."/>
            <person name="Dugan L."/>
            <person name="Daly M.J."/>
        </authorList>
    </citation>
    <scope>NUCLEOTIDE SEQUENCE [LARGE SCALE GENOMIC DNA]</scope>
    <source>
        <strain evidence="6 7">MD1149</strain>
    </source>
</reference>
<dbReference type="InterPro" id="IPR007811">
    <property type="entry name" value="RPC4"/>
</dbReference>
<dbReference type="PANTHER" id="PTHR13408:SF0">
    <property type="entry name" value="DNA-DIRECTED RNA POLYMERASE III SUBUNIT RPC4"/>
    <property type="match status" value="1"/>
</dbReference>
<sequence length="671" mass="70399">MSGRGRGRGRRVGGQTLAGTVADPLTSSTAAAASPSPAPERSTSSRASSSAAAAAATEDAPNDATTTTGTGTGSGTKPVPSRGPTTTSSLRRLPSVGVGSTRAPSVGLAAARTPSIGPPGSGSLRDRPVGGLLGSTSEFRPSAAAAAGGTAGSGKAKFKPNMKRRDKLVEHSDDEDVKMEDGSSFRGGKRPPRAPRPRQELEMTASGPMAQGPGGPPRAWGARPVPGGSSGAAVMAASRAGTLNQMLDADSDASDLEVDADPSGEGADGGGAIRFKAVDLNDIGLVQAEDTTLPPLTLPRDPKVVRTKIRRLQARKTERLKKEARDKAKSEGVAGGVKPEPGDDSLPASTTATPAPLDSKEGSLALFSVDEEKEAKDLRDLEQEEKKEIILSEAFDLSPEARGELYMFQFPRKFPNFVPKPSTSTLKAKSEDDAAFADLSLSDVKPDPDAVPAPRRRADPPPWGRFGTRQEKAARWSEHAGRIGELCVHQSGKVTLRLAGDLRYEVLPAAQPSFLQEIAVLDHPSKRPAAATNGKAKKHESSASESSSSSASESESASDLSDIDVDGGGGGKDSDADAEKKARRDRKKAREAQRDQKRKQKAQQDLPADSLILLGQTSKKFIVVPDMQDLLDKVGREERAEKEAERKAKLEKAQRAAALAKKREGTAAPRR</sequence>
<feature type="compositionally biased region" description="Basic and acidic residues" evidence="5">
    <location>
        <begin position="315"/>
        <end position="330"/>
    </location>
</feature>
<evidence type="ECO:0000256" key="4">
    <source>
        <dbReference type="ARBA" id="ARBA00023242"/>
    </source>
</evidence>
<dbReference type="EMBL" id="PJQD01000057">
    <property type="protein sequence ID" value="POY72185.1"/>
    <property type="molecule type" value="Genomic_DNA"/>
</dbReference>
<comment type="caution">
    <text evidence="6">The sequence shown here is derived from an EMBL/GenBank/DDBJ whole genome shotgun (WGS) entry which is preliminary data.</text>
</comment>
<proteinExistence type="predicted"/>
<feature type="compositionally biased region" description="Basic residues" evidence="5">
    <location>
        <begin position="187"/>
        <end position="196"/>
    </location>
</feature>
<accession>A0A2S5B622</accession>
<dbReference type="AlphaFoldDB" id="A0A2S5B622"/>
<feature type="compositionally biased region" description="Basic residues" evidence="5">
    <location>
        <begin position="1"/>
        <end position="11"/>
    </location>
</feature>
<feature type="compositionally biased region" description="Low complexity" evidence="5">
    <location>
        <begin position="217"/>
        <end position="233"/>
    </location>
</feature>
<protein>
    <submittedName>
        <fullName evidence="6">Uncharacterized protein</fullName>
    </submittedName>
</protein>
<dbReference type="GO" id="GO:0003677">
    <property type="term" value="F:DNA binding"/>
    <property type="evidence" value="ECO:0007669"/>
    <property type="project" value="InterPro"/>
</dbReference>
<feature type="compositionally biased region" description="Low complexity" evidence="5">
    <location>
        <begin position="543"/>
        <end position="558"/>
    </location>
</feature>
<dbReference type="Pfam" id="PF05132">
    <property type="entry name" value="RNA_pol_Rpc4"/>
    <property type="match status" value="1"/>
</dbReference>
<evidence type="ECO:0000256" key="3">
    <source>
        <dbReference type="ARBA" id="ARBA00023163"/>
    </source>
</evidence>
<gene>
    <name evidence="6" type="ORF">BMF94_4822</name>
</gene>
<dbReference type="STRING" id="741276.A0A2S5B622"/>
<feature type="region of interest" description="Disordered" evidence="5">
    <location>
        <begin position="1"/>
        <end position="233"/>
    </location>
</feature>
<feature type="compositionally biased region" description="Low complexity" evidence="5">
    <location>
        <begin position="26"/>
        <end position="69"/>
    </location>
</feature>
<keyword evidence="2" id="KW-0240">DNA-directed RNA polymerase</keyword>
<keyword evidence="7" id="KW-1185">Reference proteome</keyword>
<dbReference type="GO" id="GO:0042797">
    <property type="term" value="P:tRNA transcription by RNA polymerase III"/>
    <property type="evidence" value="ECO:0007669"/>
    <property type="project" value="TreeGrafter"/>
</dbReference>
<feature type="compositionally biased region" description="Basic residues" evidence="5">
    <location>
        <begin position="156"/>
        <end position="166"/>
    </location>
</feature>
<keyword evidence="3" id="KW-0804">Transcription</keyword>
<feature type="region of interest" description="Disordered" evidence="5">
    <location>
        <begin position="245"/>
        <end position="272"/>
    </location>
</feature>